<keyword evidence="6 11" id="KW-0169">Cobalamin biosynthesis</keyword>
<dbReference type="PANTHER" id="PTHR43463">
    <property type="entry name" value="NICOTINATE-NUCLEOTIDE--DIMETHYLBENZIMIDAZOLE PHOSPHORIBOSYLTRANSFERASE"/>
    <property type="match status" value="1"/>
</dbReference>
<dbReference type="CDD" id="cd02439">
    <property type="entry name" value="DMB-PRT_CobT"/>
    <property type="match status" value="1"/>
</dbReference>
<evidence type="ECO:0000256" key="5">
    <source>
        <dbReference type="ARBA" id="ARBA00015486"/>
    </source>
</evidence>
<dbReference type="eggNOG" id="COG2038">
    <property type="taxonomic scope" value="Bacteria"/>
</dbReference>
<evidence type="ECO:0000313" key="12">
    <source>
        <dbReference type="EMBL" id="EFH81844.1"/>
    </source>
</evidence>
<evidence type="ECO:0000256" key="2">
    <source>
        <dbReference type="ARBA" id="ARBA00005049"/>
    </source>
</evidence>
<dbReference type="HAMAP" id="MF_00230">
    <property type="entry name" value="CobT"/>
    <property type="match status" value="1"/>
</dbReference>
<evidence type="ECO:0000256" key="11">
    <source>
        <dbReference type="HAMAP-Rule" id="MF_00230"/>
    </source>
</evidence>
<organism evidence="12 13">
    <name type="scientific">Ktedonobacter racemifer DSM 44963</name>
    <dbReference type="NCBI Taxonomy" id="485913"/>
    <lineage>
        <taxon>Bacteria</taxon>
        <taxon>Bacillati</taxon>
        <taxon>Chloroflexota</taxon>
        <taxon>Ktedonobacteria</taxon>
        <taxon>Ktedonobacterales</taxon>
        <taxon>Ktedonobacteraceae</taxon>
        <taxon>Ktedonobacter</taxon>
    </lineage>
</organism>
<evidence type="ECO:0000256" key="1">
    <source>
        <dbReference type="ARBA" id="ARBA00002197"/>
    </source>
</evidence>
<evidence type="ECO:0000256" key="10">
    <source>
        <dbReference type="ARBA" id="ARBA00047340"/>
    </source>
</evidence>
<dbReference type="PANTHER" id="PTHR43463:SF1">
    <property type="entry name" value="NICOTINATE-NUCLEOTIDE--DIMETHYLBENZIMIDAZOLE PHOSPHORIBOSYLTRANSFERASE"/>
    <property type="match status" value="1"/>
</dbReference>
<dbReference type="EC" id="2.4.2.21" evidence="4 11"/>
<protein>
    <recommendedName>
        <fullName evidence="5 11">Nicotinate-nucleotide--dimethylbenzimidazole phosphoribosyltransferase</fullName>
        <shortName evidence="11">NN:DBI PRT</shortName>
        <ecNumber evidence="4 11">2.4.2.21</ecNumber>
    </recommendedName>
    <alternativeName>
        <fullName evidence="9 11">N(1)-alpha-phosphoribosyltransferase</fullName>
    </alternativeName>
</protein>
<dbReference type="AlphaFoldDB" id="D6TZ54"/>
<name>D6TZ54_KTERA</name>
<feature type="active site" description="Proton acceptor" evidence="11">
    <location>
        <position position="336"/>
    </location>
</feature>
<keyword evidence="7 11" id="KW-0328">Glycosyltransferase</keyword>
<sequence length="371" mass="39135">MSQTPISSLRGITRGFSMSIEQIQERLALVQPLDKEAMQQAAQHQQQLTKPAGSLGRLEEIAIRLAGIQGTSLPHIQQKSVIVMAGDHGVTREGVSAYPAEVTPQMVLNFLAGGAAINALARQAQAEVVIVDIGVAAPLAHPQLISRKVALGSANMAERPALTREQLFEAIQVGFEVLDATAEKGCHLIAIGEMGIGNTTAASAISAALLRQPVDALTGHGTGINTEQRQHKVRVLERALELNQPDPNDALDVLAKVGGLEIAGLTGVIIAAAARRIPVLIDGFISGSAALAACALNPAIRNYLFAGHTSVEPGHRLILEHLQLQPLLNLNMRLGEGTGAVLAMHILEAALHTHNEMATFAQAGVSEKEEE</sequence>
<dbReference type="SUPFAM" id="SSF52733">
    <property type="entry name" value="Nicotinate mononucleotide:5,6-dimethylbenzimidazole phosphoribosyltransferase (CobT)"/>
    <property type="match status" value="1"/>
</dbReference>
<evidence type="ECO:0000256" key="3">
    <source>
        <dbReference type="ARBA" id="ARBA00007110"/>
    </source>
</evidence>
<comment type="catalytic activity">
    <reaction evidence="10 11">
        <text>5,6-dimethylbenzimidazole + nicotinate beta-D-ribonucleotide = alpha-ribazole 5'-phosphate + nicotinate + H(+)</text>
        <dbReference type="Rhea" id="RHEA:11196"/>
        <dbReference type="ChEBI" id="CHEBI:15378"/>
        <dbReference type="ChEBI" id="CHEBI:15890"/>
        <dbReference type="ChEBI" id="CHEBI:32544"/>
        <dbReference type="ChEBI" id="CHEBI:57502"/>
        <dbReference type="ChEBI" id="CHEBI:57918"/>
        <dbReference type="EC" id="2.4.2.21"/>
    </reaction>
</comment>
<dbReference type="InterPro" id="IPR003200">
    <property type="entry name" value="Nict_dMeBzImd_PRibTrfase"/>
</dbReference>
<dbReference type="InterPro" id="IPR023195">
    <property type="entry name" value="Nict_dMeBzImd_PRibTrfase_N"/>
</dbReference>
<evidence type="ECO:0000256" key="7">
    <source>
        <dbReference type="ARBA" id="ARBA00022676"/>
    </source>
</evidence>
<evidence type="ECO:0000256" key="8">
    <source>
        <dbReference type="ARBA" id="ARBA00022679"/>
    </source>
</evidence>
<dbReference type="GO" id="GO:0009236">
    <property type="term" value="P:cobalamin biosynthetic process"/>
    <property type="evidence" value="ECO:0007669"/>
    <property type="project" value="UniProtKB-UniRule"/>
</dbReference>
<proteinExistence type="inferred from homology"/>
<dbReference type="NCBIfam" id="NF000996">
    <property type="entry name" value="PRK00105.1"/>
    <property type="match status" value="1"/>
</dbReference>
<dbReference type="InterPro" id="IPR036087">
    <property type="entry name" value="Nict_dMeBzImd_PRibTrfase_sf"/>
</dbReference>
<dbReference type="InParanoid" id="D6TZ54"/>
<dbReference type="Pfam" id="PF02277">
    <property type="entry name" value="DBI_PRT"/>
    <property type="match status" value="1"/>
</dbReference>
<dbReference type="UniPathway" id="UPA00061">
    <property type="reaction ID" value="UER00516"/>
</dbReference>
<dbReference type="NCBIfam" id="TIGR03160">
    <property type="entry name" value="cobT_DBIPRT"/>
    <property type="match status" value="1"/>
</dbReference>
<dbReference type="Gene3D" id="1.10.1610.10">
    <property type="match status" value="1"/>
</dbReference>
<evidence type="ECO:0000256" key="9">
    <source>
        <dbReference type="ARBA" id="ARBA00030686"/>
    </source>
</evidence>
<comment type="caution">
    <text evidence="12">The sequence shown here is derived from an EMBL/GenBank/DDBJ whole genome shotgun (WGS) entry which is preliminary data.</text>
</comment>
<comment type="similarity">
    <text evidence="3 11">Belongs to the CobT family.</text>
</comment>
<dbReference type="InterPro" id="IPR017846">
    <property type="entry name" value="Nict_dMeBzImd_PRibTrfase_bact"/>
</dbReference>
<dbReference type="Proteomes" id="UP000004508">
    <property type="component" value="Unassembled WGS sequence"/>
</dbReference>
<comment type="pathway">
    <text evidence="2 11">Nucleoside biosynthesis; alpha-ribazole biosynthesis; alpha-ribazole from 5,6-dimethylbenzimidazole: step 1/2.</text>
</comment>
<reference evidence="12 13" key="1">
    <citation type="journal article" date="2011" name="Stand. Genomic Sci.">
        <title>Non-contiguous finished genome sequence and contextual data of the filamentous soil bacterium Ktedonobacter racemifer type strain (SOSP1-21).</title>
        <authorList>
            <person name="Chang Y.J."/>
            <person name="Land M."/>
            <person name="Hauser L."/>
            <person name="Chertkov O."/>
            <person name="Del Rio T.G."/>
            <person name="Nolan M."/>
            <person name="Copeland A."/>
            <person name="Tice H."/>
            <person name="Cheng J.F."/>
            <person name="Lucas S."/>
            <person name="Han C."/>
            <person name="Goodwin L."/>
            <person name="Pitluck S."/>
            <person name="Ivanova N."/>
            <person name="Ovchinikova G."/>
            <person name="Pati A."/>
            <person name="Chen A."/>
            <person name="Palaniappan K."/>
            <person name="Mavromatis K."/>
            <person name="Liolios K."/>
            <person name="Brettin T."/>
            <person name="Fiebig A."/>
            <person name="Rohde M."/>
            <person name="Abt B."/>
            <person name="Goker M."/>
            <person name="Detter J.C."/>
            <person name="Woyke T."/>
            <person name="Bristow J."/>
            <person name="Eisen J.A."/>
            <person name="Markowitz V."/>
            <person name="Hugenholtz P."/>
            <person name="Kyrpides N.C."/>
            <person name="Klenk H.P."/>
            <person name="Lapidus A."/>
        </authorList>
    </citation>
    <scope>NUCLEOTIDE SEQUENCE [LARGE SCALE GENOMIC DNA]</scope>
    <source>
        <strain evidence="13">DSM 44963</strain>
    </source>
</reference>
<keyword evidence="13" id="KW-1185">Reference proteome</keyword>
<dbReference type="EMBL" id="ADVG01000004">
    <property type="protein sequence ID" value="EFH81844.1"/>
    <property type="molecule type" value="Genomic_DNA"/>
</dbReference>
<dbReference type="FunFam" id="3.40.50.10210:FF:000001">
    <property type="entry name" value="Nicotinate-nucleotide--dimethylbenzimidazole phosphoribosyltransferase"/>
    <property type="match status" value="1"/>
</dbReference>
<gene>
    <name evidence="11" type="primary">cobT</name>
    <name evidence="12" type="ORF">Krac_2600</name>
</gene>
<keyword evidence="8 11" id="KW-0808">Transferase</keyword>
<comment type="function">
    <text evidence="1 11">Catalyzes the synthesis of alpha-ribazole-5'-phosphate from nicotinate mononucleotide (NAMN) and 5,6-dimethylbenzimidazole (DMB).</text>
</comment>
<accession>D6TZ54</accession>
<evidence type="ECO:0000313" key="13">
    <source>
        <dbReference type="Proteomes" id="UP000004508"/>
    </source>
</evidence>
<evidence type="ECO:0000256" key="6">
    <source>
        <dbReference type="ARBA" id="ARBA00022573"/>
    </source>
</evidence>
<dbReference type="Gene3D" id="3.40.50.10210">
    <property type="match status" value="1"/>
</dbReference>
<evidence type="ECO:0000256" key="4">
    <source>
        <dbReference type="ARBA" id="ARBA00011991"/>
    </source>
</evidence>
<dbReference type="STRING" id="485913.Krac_2600"/>
<dbReference type="GO" id="GO:0008939">
    <property type="term" value="F:nicotinate-nucleotide-dimethylbenzimidazole phosphoribosyltransferase activity"/>
    <property type="evidence" value="ECO:0007669"/>
    <property type="project" value="UniProtKB-UniRule"/>
</dbReference>